<accession>A0A1M5IZL8</accession>
<dbReference type="AlphaFoldDB" id="A0A1M5IZL8"/>
<proteinExistence type="predicted"/>
<dbReference type="RefSeq" id="WP_073487021.1">
    <property type="nucleotide sequence ID" value="NZ_FQVN01000008.1"/>
</dbReference>
<name>A0A1M5IZL8_STRHI</name>
<gene>
    <name evidence="2" type="ORF">SAMN05444320_10874</name>
</gene>
<feature type="compositionally biased region" description="Basic and acidic residues" evidence="1">
    <location>
        <begin position="192"/>
        <end position="203"/>
    </location>
</feature>
<evidence type="ECO:0000313" key="3">
    <source>
        <dbReference type="Proteomes" id="UP000184501"/>
    </source>
</evidence>
<dbReference type="EMBL" id="FQVN01000008">
    <property type="protein sequence ID" value="SHG33798.1"/>
    <property type="molecule type" value="Genomic_DNA"/>
</dbReference>
<sequence length="287" mass="31157">MAEPISDRHVVAVLRPFVRATVPLLDAMRDADLFGLRSRTPDRDTESVDRTLRDKLLDGLASMNVPGTAAWAAMDVEHRSEWWVNRVGRVTALLAAVPGLGGALAQRLPVQDAMGVAGQGLVLCAIGGEHGLSVADRVRLLATVLFDRDVSPELAEGPRRRRTTVEVEEPEPAGEPEPIGEPGPAESAAAEEEQRTAELTEDLTESRRKFGKVTFRAVGRTVWKLGRALWSLGDELGKRPQGRFYHQAVGMVPVIGVVGNYLGERSALRRAAKRGAAWIRKNAPTPS</sequence>
<dbReference type="STRING" id="2017.SAMN05444320_10874"/>
<evidence type="ECO:0000256" key="1">
    <source>
        <dbReference type="SAM" id="MobiDB-lite"/>
    </source>
</evidence>
<dbReference type="OrthoDB" id="3825591at2"/>
<feature type="region of interest" description="Disordered" evidence="1">
    <location>
        <begin position="155"/>
        <end position="203"/>
    </location>
</feature>
<keyword evidence="3" id="KW-1185">Reference proteome</keyword>
<organism evidence="2 3">
    <name type="scientific">Streptoalloteichus hindustanus</name>
    <dbReference type="NCBI Taxonomy" id="2017"/>
    <lineage>
        <taxon>Bacteria</taxon>
        <taxon>Bacillati</taxon>
        <taxon>Actinomycetota</taxon>
        <taxon>Actinomycetes</taxon>
        <taxon>Pseudonocardiales</taxon>
        <taxon>Pseudonocardiaceae</taxon>
        <taxon>Streptoalloteichus</taxon>
    </lineage>
</organism>
<reference evidence="2 3" key="1">
    <citation type="submission" date="2016-11" db="EMBL/GenBank/DDBJ databases">
        <authorList>
            <person name="Jaros S."/>
            <person name="Januszkiewicz K."/>
            <person name="Wedrychowicz H."/>
        </authorList>
    </citation>
    <scope>NUCLEOTIDE SEQUENCE [LARGE SCALE GENOMIC DNA]</scope>
    <source>
        <strain evidence="2 3">DSM 44523</strain>
    </source>
</reference>
<protein>
    <submittedName>
        <fullName evidence="2">Uncharacterized protein</fullName>
    </submittedName>
</protein>
<dbReference type="Proteomes" id="UP000184501">
    <property type="component" value="Unassembled WGS sequence"/>
</dbReference>
<evidence type="ECO:0000313" key="2">
    <source>
        <dbReference type="EMBL" id="SHG33798.1"/>
    </source>
</evidence>